<gene>
    <name evidence="1" type="ORF">PoB_006663300</name>
</gene>
<evidence type="ECO:0000313" key="1">
    <source>
        <dbReference type="EMBL" id="GFO40128.1"/>
    </source>
</evidence>
<dbReference type="AlphaFoldDB" id="A0AAV4D7I2"/>
<accession>A0AAV4D7I2</accession>
<keyword evidence="2" id="KW-1185">Reference proteome</keyword>
<evidence type="ECO:0000313" key="2">
    <source>
        <dbReference type="Proteomes" id="UP000735302"/>
    </source>
</evidence>
<dbReference type="EMBL" id="BLXT01007586">
    <property type="protein sequence ID" value="GFO40128.1"/>
    <property type="molecule type" value="Genomic_DNA"/>
</dbReference>
<name>A0AAV4D7I2_9GAST</name>
<dbReference type="Proteomes" id="UP000735302">
    <property type="component" value="Unassembled WGS sequence"/>
</dbReference>
<organism evidence="1 2">
    <name type="scientific">Plakobranchus ocellatus</name>
    <dbReference type="NCBI Taxonomy" id="259542"/>
    <lineage>
        <taxon>Eukaryota</taxon>
        <taxon>Metazoa</taxon>
        <taxon>Spiralia</taxon>
        <taxon>Lophotrochozoa</taxon>
        <taxon>Mollusca</taxon>
        <taxon>Gastropoda</taxon>
        <taxon>Heterobranchia</taxon>
        <taxon>Euthyneura</taxon>
        <taxon>Panpulmonata</taxon>
        <taxon>Sacoglossa</taxon>
        <taxon>Placobranchoidea</taxon>
        <taxon>Plakobranchidae</taxon>
        <taxon>Plakobranchus</taxon>
    </lineage>
</organism>
<sequence length="140" mass="15320">MDYCPAASDFSDLWNRSNVGREFIVFPEVNFQNSTTTASGQAVIVVETNAHVAQVEARTPLKVPPLLSEYIHLSGGVSTKLPIPAVSSVNKTQVYDTAIYLTASADVSVFVHIPNSNETDRILLLPLNWAGTLYIFHAEK</sequence>
<reference evidence="1 2" key="1">
    <citation type="journal article" date="2021" name="Elife">
        <title>Chloroplast acquisition without the gene transfer in kleptoplastic sea slugs, Plakobranchus ocellatus.</title>
        <authorList>
            <person name="Maeda T."/>
            <person name="Takahashi S."/>
            <person name="Yoshida T."/>
            <person name="Shimamura S."/>
            <person name="Takaki Y."/>
            <person name="Nagai Y."/>
            <person name="Toyoda A."/>
            <person name="Suzuki Y."/>
            <person name="Arimoto A."/>
            <person name="Ishii H."/>
            <person name="Satoh N."/>
            <person name="Nishiyama T."/>
            <person name="Hasebe M."/>
            <person name="Maruyama T."/>
            <person name="Minagawa J."/>
            <person name="Obokata J."/>
            <person name="Shigenobu S."/>
        </authorList>
    </citation>
    <scope>NUCLEOTIDE SEQUENCE [LARGE SCALE GENOMIC DNA]</scope>
</reference>
<protein>
    <recommendedName>
        <fullName evidence="3">IgGFc-binding protein N-terminal domain-containing protein</fullName>
    </recommendedName>
</protein>
<proteinExistence type="predicted"/>
<evidence type="ECO:0008006" key="3">
    <source>
        <dbReference type="Google" id="ProtNLM"/>
    </source>
</evidence>
<comment type="caution">
    <text evidence="1">The sequence shown here is derived from an EMBL/GenBank/DDBJ whole genome shotgun (WGS) entry which is preliminary data.</text>
</comment>